<dbReference type="InParanoid" id="E9FSN8"/>
<dbReference type="EMBL" id="GL732524">
    <property type="protein sequence ID" value="EFX89792.1"/>
    <property type="molecule type" value="Genomic_DNA"/>
</dbReference>
<dbReference type="AlphaFoldDB" id="E9FSN8"/>
<protein>
    <submittedName>
        <fullName evidence="1">Uncharacterized protein</fullName>
    </submittedName>
</protein>
<dbReference type="HOGENOM" id="CLU_2029004_0_0_1"/>
<dbReference type="KEGG" id="dpx:DAPPUDRAFT_232907"/>
<reference evidence="1 2" key="1">
    <citation type="journal article" date="2011" name="Science">
        <title>The ecoresponsive genome of Daphnia pulex.</title>
        <authorList>
            <person name="Colbourne J.K."/>
            <person name="Pfrender M.E."/>
            <person name="Gilbert D."/>
            <person name="Thomas W.K."/>
            <person name="Tucker A."/>
            <person name="Oakley T.H."/>
            <person name="Tokishita S."/>
            <person name="Aerts A."/>
            <person name="Arnold G.J."/>
            <person name="Basu M.K."/>
            <person name="Bauer D.J."/>
            <person name="Caceres C.E."/>
            <person name="Carmel L."/>
            <person name="Casola C."/>
            <person name="Choi J.H."/>
            <person name="Detter J.C."/>
            <person name="Dong Q."/>
            <person name="Dusheyko S."/>
            <person name="Eads B.D."/>
            <person name="Frohlich T."/>
            <person name="Geiler-Samerotte K.A."/>
            <person name="Gerlach D."/>
            <person name="Hatcher P."/>
            <person name="Jogdeo S."/>
            <person name="Krijgsveld J."/>
            <person name="Kriventseva E.V."/>
            <person name="Kultz D."/>
            <person name="Laforsch C."/>
            <person name="Lindquist E."/>
            <person name="Lopez J."/>
            <person name="Manak J.R."/>
            <person name="Muller J."/>
            <person name="Pangilinan J."/>
            <person name="Patwardhan R.P."/>
            <person name="Pitluck S."/>
            <person name="Pritham E.J."/>
            <person name="Rechtsteiner A."/>
            <person name="Rho M."/>
            <person name="Rogozin I.B."/>
            <person name="Sakarya O."/>
            <person name="Salamov A."/>
            <person name="Schaack S."/>
            <person name="Shapiro H."/>
            <person name="Shiga Y."/>
            <person name="Skalitzky C."/>
            <person name="Smith Z."/>
            <person name="Souvorov A."/>
            <person name="Sung W."/>
            <person name="Tang Z."/>
            <person name="Tsuchiya D."/>
            <person name="Tu H."/>
            <person name="Vos H."/>
            <person name="Wang M."/>
            <person name="Wolf Y.I."/>
            <person name="Yamagata H."/>
            <person name="Yamada T."/>
            <person name="Ye Y."/>
            <person name="Shaw J.R."/>
            <person name="Andrews J."/>
            <person name="Crease T.J."/>
            <person name="Tang H."/>
            <person name="Lucas S.M."/>
            <person name="Robertson H.M."/>
            <person name="Bork P."/>
            <person name="Koonin E.V."/>
            <person name="Zdobnov E.M."/>
            <person name="Grigoriev I.V."/>
            <person name="Lynch M."/>
            <person name="Boore J.L."/>
        </authorList>
    </citation>
    <scope>NUCLEOTIDE SEQUENCE [LARGE SCALE GENOMIC DNA]</scope>
</reference>
<evidence type="ECO:0000313" key="2">
    <source>
        <dbReference type="Proteomes" id="UP000000305"/>
    </source>
</evidence>
<organism evidence="1 2">
    <name type="scientific">Daphnia pulex</name>
    <name type="common">Water flea</name>
    <dbReference type="NCBI Taxonomy" id="6669"/>
    <lineage>
        <taxon>Eukaryota</taxon>
        <taxon>Metazoa</taxon>
        <taxon>Ecdysozoa</taxon>
        <taxon>Arthropoda</taxon>
        <taxon>Crustacea</taxon>
        <taxon>Branchiopoda</taxon>
        <taxon>Diplostraca</taxon>
        <taxon>Cladocera</taxon>
        <taxon>Anomopoda</taxon>
        <taxon>Daphniidae</taxon>
        <taxon>Daphnia</taxon>
    </lineage>
</organism>
<sequence>MENVCSSEIDFTCLVLQPGCIYLIVDGRPPPALLLPFESQQKSFIVVVEFYNSITSCHAGQVNAIVTQRREIDQFNEWNIIQRLMSVNLKMASILKMGYFVTDFAGRSISAFIRDDRVSSVL</sequence>
<proteinExistence type="predicted"/>
<dbReference type="Proteomes" id="UP000000305">
    <property type="component" value="Unassembled WGS sequence"/>
</dbReference>
<name>E9FSN8_DAPPU</name>
<evidence type="ECO:0000313" key="1">
    <source>
        <dbReference type="EMBL" id="EFX89792.1"/>
    </source>
</evidence>
<accession>E9FSN8</accession>
<gene>
    <name evidence="1" type="ORF">DAPPUDRAFT_232907</name>
</gene>
<keyword evidence="2" id="KW-1185">Reference proteome</keyword>